<dbReference type="AlphaFoldDB" id="A0A8R1WAA2"/>
<evidence type="ECO:0000313" key="1">
    <source>
        <dbReference type="EnsemblMetazoa" id="XP_003248092.1"/>
    </source>
</evidence>
<proteinExistence type="predicted"/>
<evidence type="ECO:0000313" key="2">
    <source>
        <dbReference type="Proteomes" id="UP000007819"/>
    </source>
</evidence>
<organism evidence="1 2">
    <name type="scientific">Acyrthosiphon pisum</name>
    <name type="common">Pea aphid</name>
    <dbReference type="NCBI Taxonomy" id="7029"/>
    <lineage>
        <taxon>Eukaryota</taxon>
        <taxon>Metazoa</taxon>
        <taxon>Ecdysozoa</taxon>
        <taxon>Arthropoda</taxon>
        <taxon>Hexapoda</taxon>
        <taxon>Insecta</taxon>
        <taxon>Pterygota</taxon>
        <taxon>Neoptera</taxon>
        <taxon>Paraneoptera</taxon>
        <taxon>Hemiptera</taxon>
        <taxon>Sternorrhyncha</taxon>
        <taxon>Aphidomorpha</taxon>
        <taxon>Aphidoidea</taxon>
        <taxon>Aphididae</taxon>
        <taxon>Macrosiphini</taxon>
        <taxon>Acyrthosiphon</taxon>
    </lineage>
</organism>
<dbReference type="OrthoDB" id="6593964at2759"/>
<sequence length="432" mass="49971">MECVNVQAELCDSGDQTTDQIELLDVMVLKTCGQLVFDLFERIENGDATSTDGDSYNDTISLTATADDSWSSTSSVGDTYHDRLMSRAFDRIYDVMSQDLEKVDPYYQSPPKLQLYHKLNNFVRHYKLHQINRYVFGNEPYQDWGPNATDALTTVRTWRLKFGDGTKAVDGLMKAYKQAAANKELHSYEVAMVAFAVFSFLLGYDGTIDYNILFMFRHIEDIYELQTFQHVHNSVLRNARLFLEGHASDEDETFFESLAENADIVAVFNWIFDLLAERPEAIDKFTSNPFQSVECQIYDVNGKKMAPSYVIKLRVFYRWVLMELFIVLSGRLRDRMSLLDFHVKQCLCCLSETSWLQLFENVYVYALKHFTTILSEYNCPKHMLKTFSDMWSNETLKDLIRFCVSKQVADNAYLNHRDSSTDSNESLGSYES</sequence>
<accession>A0A8R1WAA2</accession>
<keyword evidence="2" id="KW-1185">Reference proteome</keyword>
<reference evidence="2" key="1">
    <citation type="submission" date="2010-06" db="EMBL/GenBank/DDBJ databases">
        <authorList>
            <person name="Jiang H."/>
            <person name="Abraham K."/>
            <person name="Ali S."/>
            <person name="Alsbrooks S.L."/>
            <person name="Anim B.N."/>
            <person name="Anosike U.S."/>
            <person name="Attaway T."/>
            <person name="Bandaranaike D.P."/>
            <person name="Battles P.K."/>
            <person name="Bell S.N."/>
            <person name="Bell A.V."/>
            <person name="Beltran B."/>
            <person name="Bickham C."/>
            <person name="Bustamante Y."/>
            <person name="Caleb T."/>
            <person name="Canada A."/>
            <person name="Cardenas V."/>
            <person name="Carter K."/>
            <person name="Chacko J."/>
            <person name="Chandrabose M.N."/>
            <person name="Chavez D."/>
            <person name="Chavez A."/>
            <person name="Chen L."/>
            <person name="Chu H.-S."/>
            <person name="Claassen K.J."/>
            <person name="Cockrell R."/>
            <person name="Collins M."/>
            <person name="Cooper J.A."/>
            <person name="Cree A."/>
            <person name="Curry S.M."/>
            <person name="Da Y."/>
            <person name="Dao M.D."/>
            <person name="Das B."/>
            <person name="Davila M.-L."/>
            <person name="Davy-Carroll L."/>
            <person name="Denson S."/>
            <person name="Dinh H."/>
            <person name="Ebong V.E."/>
            <person name="Edwards J.R."/>
            <person name="Egan A."/>
            <person name="El-Daye J."/>
            <person name="Escobedo L."/>
            <person name="Fernandez S."/>
            <person name="Fernando P.R."/>
            <person name="Flagg N."/>
            <person name="Forbes L.D."/>
            <person name="Fowler R.G."/>
            <person name="Fu Q."/>
            <person name="Gabisi R.A."/>
            <person name="Ganer J."/>
            <person name="Garbino Pronczuk A."/>
            <person name="Garcia R.M."/>
            <person name="Garner T."/>
            <person name="Garrett T.E."/>
            <person name="Gonzalez D.A."/>
            <person name="Hamid H."/>
            <person name="Hawkins E.S."/>
            <person name="Hirani K."/>
            <person name="Hogues M.E."/>
            <person name="Hollins B."/>
            <person name="Hsiao C.-H."/>
            <person name="Jabil R."/>
            <person name="James M.L."/>
            <person name="Jhangiani S.N."/>
            <person name="Johnson B."/>
            <person name="Johnson Q."/>
            <person name="Joshi V."/>
            <person name="Kalu J.B."/>
            <person name="Kam C."/>
            <person name="Kashfia A."/>
            <person name="Keebler J."/>
            <person name="Kisamo H."/>
            <person name="Kovar C.L."/>
            <person name="Lago L.A."/>
            <person name="Lai C.-Y."/>
            <person name="Laidlaw J."/>
            <person name="Lara F."/>
            <person name="Le T.-K."/>
            <person name="Lee S.L."/>
            <person name="Legall F.H."/>
            <person name="Lemon S.J."/>
            <person name="Lewis L.R."/>
            <person name="Li B."/>
            <person name="Liu Y."/>
            <person name="Liu Y.-S."/>
            <person name="Lopez J."/>
            <person name="Lozado R.J."/>
            <person name="Lu J."/>
            <person name="Madu R.C."/>
            <person name="Maheshwari M."/>
            <person name="Maheshwari R."/>
            <person name="Malloy K."/>
            <person name="Martinez E."/>
            <person name="Mathew T."/>
            <person name="Mercado I.C."/>
            <person name="Mercado C."/>
            <person name="Meyer B."/>
            <person name="Montgomery K."/>
            <person name="Morgan M.B."/>
            <person name="Munidasa M."/>
            <person name="Nazareth L.V."/>
            <person name="Nelson J."/>
            <person name="Ng B.M."/>
            <person name="Nguyen N.B."/>
            <person name="Nguyen P.Q."/>
            <person name="Nguyen T."/>
            <person name="Obregon M."/>
            <person name="Okwuonu G.O."/>
            <person name="Onwere C.G."/>
            <person name="Orozco G."/>
            <person name="Parra A."/>
            <person name="Patel S."/>
            <person name="Patil S."/>
            <person name="Perez A."/>
            <person name="Perez Y."/>
            <person name="Pham C."/>
            <person name="Primus E.L."/>
            <person name="Pu L.-L."/>
            <person name="Puazo M."/>
            <person name="Qin X."/>
            <person name="Quiroz J.B."/>
            <person name="Reese J."/>
            <person name="Richards S."/>
            <person name="Rives C.M."/>
            <person name="Robberts R."/>
            <person name="Ruiz S.J."/>
            <person name="Ruiz M.J."/>
            <person name="Santibanez J."/>
            <person name="Schneider B.W."/>
            <person name="Sisson I."/>
            <person name="Smith M."/>
            <person name="Sodergren E."/>
            <person name="Song X.-Z."/>
            <person name="Song B.B."/>
            <person name="Summersgill H."/>
            <person name="Thelus R."/>
            <person name="Thornton R.D."/>
            <person name="Trejos Z.Y."/>
            <person name="Usmani K."/>
            <person name="Vattathil S."/>
            <person name="Villasana D."/>
            <person name="Walker D.L."/>
            <person name="Wang S."/>
            <person name="Wang K."/>
            <person name="White C.S."/>
            <person name="Williams A.C."/>
            <person name="Williamson J."/>
            <person name="Wilson K."/>
            <person name="Woghiren I.O."/>
            <person name="Woodworth J.R."/>
            <person name="Worley K.C."/>
            <person name="Wright R.A."/>
            <person name="Wu W."/>
            <person name="Young L."/>
            <person name="Zhang L."/>
            <person name="Zhang J."/>
            <person name="Zhu Y."/>
            <person name="Muzny D.M."/>
            <person name="Weinstock G."/>
            <person name="Gibbs R.A."/>
        </authorList>
    </citation>
    <scope>NUCLEOTIDE SEQUENCE [LARGE SCALE GENOMIC DNA]</scope>
    <source>
        <strain evidence="2">LSR1</strain>
    </source>
</reference>
<dbReference type="Proteomes" id="UP000007819">
    <property type="component" value="Chromosome A3"/>
</dbReference>
<dbReference type="EnsemblMetazoa" id="XM_003248044.2">
    <property type="protein sequence ID" value="XP_003248092.1"/>
    <property type="gene ID" value="LOC100576043"/>
</dbReference>
<reference evidence="1" key="2">
    <citation type="submission" date="2022-06" db="UniProtKB">
        <authorList>
            <consortium name="EnsemblMetazoa"/>
        </authorList>
    </citation>
    <scope>IDENTIFICATION</scope>
</reference>
<protein>
    <submittedName>
        <fullName evidence="1">Uncharacterized protein</fullName>
    </submittedName>
</protein>
<dbReference type="KEGG" id="api:100576043"/>
<name>A0A8R1WAA2_ACYPI</name>
<dbReference type="RefSeq" id="XP_003248092.1">
    <property type="nucleotide sequence ID" value="XM_003248044.2"/>
</dbReference>
<dbReference type="GeneID" id="100576043"/>